<organism evidence="1 2">
    <name type="scientific">Fenollaria massiliensis</name>
    <dbReference type="NCBI Taxonomy" id="938288"/>
    <lineage>
        <taxon>Bacteria</taxon>
        <taxon>Bacillati</taxon>
        <taxon>Bacillota</taxon>
        <taxon>Clostridia</taxon>
        <taxon>Eubacteriales</taxon>
        <taxon>Fenollaria</taxon>
    </lineage>
</organism>
<dbReference type="Proteomes" id="UP000831151">
    <property type="component" value="Chromosome"/>
</dbReference>
<dbReference type="AlphaFoldDB" id="A0A9E7DJV9"/>
<accession>A0A9E7DJV9</accession>
<reference evidence="1" key="1">
    <citation type="submission" date="2022-04" db="EMBL/GenBank/DDBJ databases">
        <title>Complete genome sequences of Ezakiella coagulans and Fenollaria massiliensis.</title>
        <authorList>
            <person name="France M.T."/>
            <person name="Clifford J."/>
            <person name="Narina S."/>
            <person name="Rutt L."/>
            <person name="Ravel J."/>
        </authorList>
    </citation>
    <scope>NUCLEOTIDE SEQUENCE</scope>
    <source>
        <strain evidence="1">C0061C2</strain>
    </source>
</reference>
<dbReference type="KEGG" id="fms:M1R53_00500"/>
<sequence length="142" mass="16070">MDKEKEIKEAKAAAVEVLLRLDEAVKSLDGASKMSMIDIFGGAFFSVIKRKHIQEANLSIKEAGIYLKSLNKELGDIGMRLPEEISDTLGDNIADIYFDNIFTDVRVAKEIKDKLVEVKSFRTMIENLIMKLDKELDEIKEC</sequence>
<gene>
    <name evidence="1" type="ORF">M1R53_00500</name>
</gene>
<name>A0A9E7DJV9_9FIRM</name>
<proteinExistence type="predicted"/>
<protein>
    <submittedName>
        <fullName evidence="1">Uncharacterized protein</fullName>
    </submittedName>
</protein>
<evidence type="ECO:0000313" key="1">
    <source>
        <dbReference type="EMBL" id="UQK59179.1"/>
    </source>
</evidence>
<dbReference type="RefSeq" id="WP_249242687.1">
    <property type="nucleotide sequence ID" value="NZ_CP096649.1"/>
</dbReference>
<evidence type="ECO:0000313" key="2">
    <source>
        <dbReference type="Proteomes" id="UP000831151"/>
    </source>
</evidence>
<dbReference type="EMBL" id="CP096649">
    <property type="protein sequence ID" value="UQK59179.1"/>
    <property type="molecule type" value="Genomic_DNA"/>
</dbReference>
<keyword evidence="2" id="KW-1185">Reference proteome</keyword>